<keyword evidence="1 5" id="KW-0489">Methyltransferase</keyword>
<comment type="caution">
    <text evidence="7">The sequence shown here is derived from an EMBL/GenBank/DDBJ whole genome shotgun (WGS) entry which is preliminary data.</text>
</comment>
<evidence type="ECO:0000313" key="7">
    <source>
        <dbReference type="EMBL" id="ESE42807.1"/>
    </source>
</evidence>
<gene>
    <name evidence="7" type="ORF">SHD_0581</name>
</gene>
<feature type="active site" description="Nucleophile" evidence="5">
    <location>
        <position position="420"/>
    </location>
</feature>
<dbReference type="InterPro" id="IPR049560">
    <property type="entry name" value="MeTrfase_RsmB-F_NOP2_cat"/>
</dbReference>
<dbReference type="InterPro" id="IPR001678">
    <property type="entry name" value="MeTrfase_RsmB-F_NOP2_dom"/>
</dbReference>
<dbReference type="Gene3D" id="3.40.50.150">
    <property type="entry name" value="Vaccinia Virus protein VP39"/>
    <property type="match status" value="1"/>
</dbReference>
<dbReference type="Proteomes" id="UP000017548">
    <property type="component" value="Unassembled WGS sequence"/>
</dbReference>
<evidence type="ECO:0000256" key="3">
    <source>
        <dbReference type="ARBA" id="ARBA00022691"/>
    </source>
</evidence>
<evidence type="ECO:0000256" key="2">
    <source>
        <dbReference type="ARBA" id="ARBA00022679"/>
    </source>
</evidence>
<keyword evidence="8" id="KW-1185">Reference proteome</keyword>
<evidence type="ECO:0000313" key="8">
    <source>
        <dbReference type="Proteomes" id="UP000017548"/>
    </source>
</evidence>
<dbReference type="PANTHER" id="PTHR22807">
    <property type="entry name" value="NOP2 YEAST -RELATED NOL1/NOP2/FMU SUN DOMAIN-CONTAINING"/>
    <property type="match status" value="1"/>
</dbReference>
<reference evidence="7 8" key="1">
    <citation type="journal article" date="2013" name="Genome Announc.">
        <title>Draft Genome Sequence of Shewanella decolorationis S12, a Dye-Degrading Bacterium Isolated from a Wastewater Treatment Plant.</title>
        <authorList>
            <person name="Xu M."/>
            <person name="Fang Y."/>
            <person name="Liu J."/>
            <person name="Chen X."/>
            <person name="Sun G."/>
            <person name="Guo J."/>
            <person name="Hua Z."/>
            <person name="Tu Q."/>
            <person name="Wu L."/>
            <person name="Zhou J."/>
            <person name="Liu X."/>
        </authorList>
    </citation>
    <scope>NUCLEOTIDE SEQUENCE [LARGE SCALE GENOMIC DNA]</scope>
    <source>
        <strain evidence="7 8">S12</strain>
    </source>
</reference>
<dbReference type="PRINTS" id="PR02008">
    <property type="entry name" value="RCMTFAMILY"/>
</dbReference>
<organism evidence="7 8">
    <name type="scientific">Shewanella decolorationis S12</name>
    <dbReference type="NCBI Taxonomy" id="1353536"/>
    <lineage>
        <taxon>Bacteria</taxon>
        <taxon>Pseudomonadati</taxon>
        <taxon>Pseudomonadota</taxon>
        <taxon>Gammaproteobacteria</taxon>
        <taxon>Alteromonadales</taxon>
        <taxon>Shewanellaceae</taxon>
        <taxon>Shewanella</taxon>
    </lineage>
</organism>
<evidence type="ECO:0000256" key="1">
    <source>
        <dbReference type="ARBA" id="ARBA00022603"/>
    </source>
</evidence>
<dbReference type="PANTHER" id="PTHR22807:SF61">
    <property type="entry name" value="NOL1_NOP2_SUN FAMILY PROTEIN _ ANTITERMINATION NUSB DOMAIN-CONTAINING PROTEIN"/>
    <property type="match status" value="1"/>
</dbReference>
<proteinExistence type="inferred from homology"/>
<keyword evidence="2 5" id="KW-0808">Transferase</keyword>
<dbReference type="Pfam" id="PF01189">
    <property type="entry name" value="Methyltr_RsmB-F"/>
    <property type="match status" value="1"/>
</dbReference>
<comment type="similarity">
    <text evidence="5">Belongs to the class I-like SAM-binding methyltransferase superfamily. RsmB/NOP family.</text>
</comment>
<feature type="binding site" evidence="5">
    <location>
        <position position="323"/>
    </location>
    <ligand>
        <name>S-adenosyl-L-methionine</name>
        <dbReference type="ChEBI" id="CHEBI:59789"/>
    </ligand>
</feature>
<comment type="caution">
    <text evidence="5">Lacks conserved residue(s) required for the propagation of feature annotation.</text>
</comment>
<dbReference type="InterPro" id="IPR023267">
    <property type="entry name" value="RCMT"/>
</dbReference>
<dbReference type="SUPFAM" id="SSF53335">
    <property type="entry name" value="S-adenosyl-L-methionine-dependent methyltransferases"/>
    <property type="match status" value="1"/>
</dbReference>
<name>A0ABP2ZBA3_9GAMM</name>
<dbReference type="EMBL" id="AXZL01000044">
    <property type="protein sequence ID" value="ESE42807.1"/>
    <property type="molecule type" value="Genomic_DNA"/>
</dbReference>
<keyword evidence="4 5" id="KW-0694">RNA-binding</keyword>
<protein>
    <submittedName>
        <fullName evidence="7">Fmu (Sun) domain-containing protein</fullName>
    </submittedName>
</protein>
<dbReference type="PROSITE" id="PS51686">
    <property type="entry name" value="SAM_MT_RSMB_NOP"/>
    <property type="match status" value="1"/>
</dbReference>
<evidence type="ECO:0000256" key="4">
    <source>
        <dbReference type="ARBA" id="ARBA00022884"/>
    </source>
</evidence>
<keyword evidence="3 5" id="KW-0949">S-adenosyl-L-methionine</keyword>
<dbReference type="InterPro" id="IPR029063">
    <property type="entry name" value="SAM-dependent_MTases_sf"/>
</dbReference>
<evidence type="ECO:0000256" key="5">
    <source>
        <dbReference type="PROSITE-ProRule" id="PRU01023"/>
    </source>
</evidence>
<feature type="binding site" evidence="5">
    <location>
        <position position="367"/>
    </location>
    <ligand>
        <name>S-adenosyl-L-methionine</name>
        <dbReference type="ChEBI" id="CHEBI:59789"/>
    </ligand>
</feature>
<feature type="domain" description="SAM-dependent MTase RsmB/NOP-type" evidence="6">
    <location>
        <begin position="202"/>
        <end position="478"/>
    </location>
</feature>
<accession>A0ABP2ZBA3</accession>
<sequence>MLGHIHPNGWMSLGRAPFQANFMGNPNGLSSAIMASTVNIEPQTLAQKRGLSYANTIKLLFDEILNTKQPADRVLANYFREHKKHGSKDRKVIRESLFSLFRWWGWFKATGDHQQAPQFFAMLSASALIEAHPWQDIAQAWHELAQSTVDYQQLQSLSANSLTDKLALVRQQFPEVSFELTDLLPEWFWQVCPIAPELRPNLIEAMSSRPPIWGRAQGIDSQSAVKQLQVLKIDASLSPYFADAINLGTKSMNFNEISVYKEGKIEIQDLASQVIGQICAPEPWQHWWDACSGAGGKTLQLRSLMQTAATKQNPLVGSIVSSDIRAHALEELSKRAQRARFDGISIARWRSDALPVDANHFDGVLVDAPCSCTGTWRRNPDMRWLDSLDAVTDKAALQLDILSRSSKAVKQGGSLVYATCSLSPVENEQVVCAFLQQHPEFSLVPIRHPFTGEQTEMLTVWPFEANTDGMFVARMQRNY</sequence>
<evidence type="ECO:0000259" key="6">
    <source>
        <dbReference type="PROSITE" id="PS51686"/>
    </source>
</evidence>